<dbReference type="CDD" id="cd02440">
    <property type="entry name" value="AdoMet_MTases"/>
    <property type="match status" value="1"/>
</dbReference>
<dbReference type="InterPro" id="IPR029063">
    <property type="entry name" value="SAM-dependent_MTases_sf"/>
</dbReference>
<keyword evidence="1" id="KW-0808">Transferase</keyword>
<name>A0AAD6YMX5_9AGAR</name>
<keyword evidence="2" id="KW-1185">Reference proteome</keyword>
<dbReference type="GO" id="GO:0005737">
    <property type="term" value="C:cytoplasm"/>
    <property type="evidence" value="ECO:0007669"/>
    <property type="project" value="TreeGrafter"/>
</dbReference>
<dbReference type="SUPFAM" id="SSF53335">
    <property type="entry name" value="S-adenosyl-L-methionine-dependent methyltransferases"/>
    <property type="match status" value="1"/>
</dbReference>
<organism evidence="1 2">
    <name type="scientific">Mycena pura</name>
    <dbReference type="NCBI Taxonomy" id="153505"/>
    <lineage>
        <taxon>Eukaryota</taxon>
        <taxon>Fungi</taxon>
        <taxon>Dikarya</taxon>
        <taxon>Basidiomycota</taxon>
        <taxon>Agaricomycotina</taxon>
        <taxon>Agaricomycetes</taxon>
        <taxon>Agaricomycetidae</taxon>
        <taxon>Agaricales</taxon>
        <taxon>Marasmiineae</taxon>
        <taxon>Mycenaceae</taxon>
        <taxon>Mycena</taxon>
    </lineage>
</organism>
<dbReference type="GO" id="GO:0005634">
    <property type="term" value="C:nucleus"/>
    <property type="evidence" value="ECO:0007669"/>
    <property type="project" value="TreeGrafter"/>
</dbReference>
<dbReference type="EMBL" id="JARJCW010000005">
    <property type="protein sequence ID" value="KAJ7224265.1"/>
    <property type="molecule type" value="Genomic_DNA"/>
</dbReference>
<dbReference type="PANTHER" id="PTHR14614">
    <property type="entry name" value="HEPATOCELLULAR CARCINOMA-ASSOCIATED ANTIGEN"/>
    <property type="match status" value="1"/>
</dbReference>
<dbReference type="GO" id="GO:0032259">
    <property type="term" value="P:methylation"/>
    <property type="evidence" value="ECO:0007669"/>
    <property type="project" value="UniProtKB-KW"/>
</dbReference>
<dbReference type="PANTHER" id="PTHR14614:SF162">
    <property type="entry name" value="EXPRESSED PROTEIN"/>
    <property type="match status" value="1"/>
</dbReference>
<dbReference type="AlphaFoldDB" id="A0AAD6YMX5"/>
<dbReference type="GO" id="GO:0008757">
    <property type="term" value="F:S-adenosylmethionine-dependent methyltransferase activity"/>
    <property type="evidence" value="ECO:0007669"/>
    <property type="project" value="UniProtKB-ARBA"/>
</dbReference>
<evidence type="ECO:0000313" key="1">
    <source>
        <dbReference type="EMBL" id="KAJ7224265.1"/>
    </source>
</evidence>
<gene>
    <name evidence="1" type="ORF">GGX14DRAFT_548798</name>
</gene>
<dbReference type="Gene3D" id="3.40.50.150">
    <property type="entry name" value="Vaccinia Virus protein VP39"/>
    <property type="match status" value="1"/>
</dbReference>
<dbReference type="Proteomes" id="UP001219525">
    <property type="component" value="Unassembled WGS sequence"/>
</dbReference>
<keyword evidence="1" id="KW-0489">Methyltransferase</keyword>
<protein>
    <submittedName>
        <fullName evidence="1">Methyltransferase-domain-containing protein</fullName>
    </submittedName>
</protein>
<evidence type="ECO:0000313" key="2">
    <source>
        <dbReference type="Proteomes" id="UP001219525"/>
    </source>
</evidence>
<accession>A0AAD6YMX5</accession>
<comment type="caution">
    <text evidence="1">The sequence shown here is derived from an EMBL/GenBank/DDBJ whole genome shotgun (WGS) entry which is preliminary data.</text>
</comment>
<sequence>MFYYISFLRPPPSTCSAALSVTPQVANDLRTELFEGVLDIYYSWLSVATGEQTRPTKLTTWRGHSSAYKEIPVPLPRVSKNGAWRLVLGGSPASSAVRLDVDATGTLPFGVMSMPILLGKSQISKGKAKLQDQIERVYTLSEDTRLNITEQTSFDLDKKIWDSGIGLSAWLVSHPPSFLSAPEPLRVLELGAGTGLVSMVLGALRPDDRVIATDVASAMPLLQQNINANQSPVEAAVLDWDDEEFPECVRQCEGFDVLIMADVTYNTASFPSLVRTLKTLVNLSTRPPQVVLGYKERDTAERELWNMMSETGLDLKLVGRMAGHGGSPVEVWATDRNDASLALDG</sequence>
<reference evidence="1" key="1">
    <citation type="submission" date="2023-03" db="EMBL/GenBank/DDBJ databases">
        <title>Massive genome expansion in bonnet fungi (Mycena s.s.) driven by repeated elements and novel gene families across ecological guilds.</title>
        <authorList>
            <consortium name="Lawrence Berkeley National Laboratory"/>
            <person name="Harder C.B."/>
            <person name="Miyauchi S."/>
            <person name="Viragh M."/>
            <person name="Kuo A."/>
            <person name="Thoen E."/>
            <person name="Andreopoulos B."/>
            <person name="Lu D."/>
            <person name="Skrede I."/>
            <person name="Drula E."/>
            <person name="Henrissat B."/>
            <person name="Morin E."/>
            <person name="Kohler A."/>
            <person name="Barry K."/>
            <person name="LaButti K."/>
            <person name="Morin E."/>
            <person name="Salamov A."/>
            <person name="Lipzen A."/>
            <person name="Mereny Z."/>
            <person name="Hegedus B."/>
            <person name="Baldrian P."/>
            <person name="Stursova M."/>
            <person name="Weitz H."/>
            <person name="Taylor A."/>
            <person name="Grigoriev I.V."/>
            <person name="Nagy L.G."/>
            <person name="Martin F."/>
            <person name="Kauserud H."/>
        </authorList>
    </citation>
    <scope>NUCLEOTIDE SEQUENCE</scope>
    <source>
        <strain evidence="1">9144</strain>
    </source>
</reference>
<dbReference type="Pfam" id="PF10294">
    <property type="entry name" value="Methyltransf_16"/>
    <property type="match status" value="1"/>
</dbReference>
<dbReference type="InterPro" id="IPR019410">
    <property type="entry name" value="Methyltransf_16"/>
</dbReference>
<proteinExistence type="predicted"/>